<keyword evidence="16" id="KW-1015">Disulfide bond</keyword>
<evidence type="ECO:0000256" key="5">
    <source>
        <dbReference type="ARBA" id="ARBA00005363"/>
    </source>
</evidence>
<keyword evidence="7" id="KW-0813">Transport</keyword>
<feature type="domain" description="MRH" evidence="21">
    <location>
        <begin position="28"/>
        <end position="249"/>
    </location>
</feature>
<gene>
    <name evidence="22" type="ORF">DM02DRAFT_628775</name>
</gene>
<feature type="compositionally biased region" description="Basic and acidic residues" evidence="18">
    <location>
        <begin position="200"/>
        <end position="209"/>
    </location>
</feature>
<evidence type="ECO:0000256" key="1">
    <source>
        <dbReference type="ARBA" id="ARBA00004304"/>
    </source>
</evidence>
<protein>
    <recommendedName>
        <fullName evidence="6">Autophagy-related protein 27</fullName>
    </recommendedName>
</protein>
<evidence type="ECO:0000256" key="17">
    <source>
        <dbReference type="ARBA" id="ARBA00023329"/>
    </source>
</evidence>
<evidence type="ECO:0000256" key="6">
    <source>
        <dbReference type="ARBA" id="ARBA00013776"/>
    </source>
</evidence>
<dbReference type="InterPro" id="IPR009011">
    <property type="entry name" value="Man6P_isomerase_rcpt-bd_dom_sf"/>
</dbReference>
<evidence type="ECO:0000256" key="15">
    <source>
        <dbReference type="ARBA" id="ARBA00023136"/>
    </source>
</evidence>
<reference evidence="22 23" key="1">
    <citation type="journal article" date="2018" name="Sci. Rep.">
        <title>Comparative genomics provides insights into the lifestyle and reveals functional heterogeneity of dark septate endophytic fungi.</title>
        <authorList>
            <person name="Knapp D.G."/>
            <person name="Nemeth J.B."/>
            <person name="Barry K."/>
            <person name="Hainaut M."/>
            <person name="Henrissat B."/>
            <person name="Johnson J."/>
            <person name="Kuo A."/>
            <person name="Lim J.H.P."/>
            <person name="Lipzen A."/>
            <person name="Nolan M."/>
            <person name="Ohm R.A."/>
            <person name="Tamas L."/>
            <person name="Grigoriev I.V."/>
            <person name="Spatafora J.W."/>
            <person name="Nagy L.G."/>
            <person name="Kovacs G.M."/>
        </authorList>
    </citation>
    <scope>NUCLEOTIDE SEQUENCE [LARGE SCALE GENOMIC DNA]</scope>
    <source>
        <strain evidence="22 23">DSE2036</strain>
    </source>
</reference>
<evidence type="ECO:0000256" key="19">
    <source>
        <dbReference type="SAM" id="Phobius"/>
    </source>
</evidence>
<name>A0A2V1DPH4_9PLEO</name>
<evidence type="ECO:0000256" key="16">
    <source>
        <dbReference type="ARBA" id="ARBA00023157"/>
    </source>
</evidence>
<accession>A0A2V1DPH4</accession>
<evidence type="ECO:0000313" key="23">
    <source>
        <dbReference type="Proteomes" id="UP000244855"/>
    </source>
</evidence>
<evidence type="ECO:0000256" key="4">
    <source>
        <dbReference type="ARBA" id="ARBA00004614"/>
    </source>
</evidence>
<dbReference type="GO" id="GO:0000139">
    <property type="term" value="C:Golgi membrane"/>
    <property type="evidence" value="ECO:0007669"/>
    <property type="project" value="UniProtKB-SubCell"/>
</dbReference>
<keyword evidence="17" id="KW-0968">Cytoplasmic vesicle</keyword>
<evidence type="ECO:0000256" key="11">
    <source>
        <dbReference type="ARBA" id="ARBA00022989"/>
    </source>
</evidence>
<dbReference type="GO" id="GO:0006914">
    <property type="term" value="P:autophagy"/>
    <property type="evidence" value="ECO:0007669"/>
    <property type="project" value="UniProtKB-KW"/>
</dbReference>
<keyword evidence="14" id="KW-0496">Mitochondrion</keyword>
<evidence type="ECO:0000256" key="9">
    <source>
        <dbReference type="ARBA" id="ARBA00022729"/>
    </source>
</evidence>
<dbReference type="OrthoDB" id="29460at2759"/>
<comment type="similarity">
    <text evidence="5">Belongs to the ATG27 family.</text>
</comment>
<dbReference type="PANTHER" id="PTHR15071:SF13">
    <property type="entry name" value="AUTOPHAGY-RELATED PROTEIN 27"/>
    <property type="match status" value="1"/>
</dbReference>
<dbReference type="EMBL" id="KZ805378">
    <property type="protein sequence ID" value="PVI00148.1"/>
    <property type="molecule type" value="Genomic_DNA"/>
</dbReference>
<feature type="compositionally biased region" description="Acidic residues" evidence="18">
    <location>
        <begin position="188"/>
        <end position="199"/>
    </location>
</feature>
<feature type="transmembrane region" description="Helical" evidence="19">
    <location>
        <begin position="259"/>
        <end position="279"/>
    </location>
</feature>
<keyword evidence="13" id="KW-0333">Golgi apparatus</keyword>
<feature type="chain" id="PRO_5016095774" description="Autophagy-related protein 27" evidence="20">
    <location>
        <begin position="28"/>
        <end position="332"/>
    </location>
</feature>
<dbReference type="Pfam" id="PF09451">
    <property type="entry name" value="ATG27"/>
    <property type="match status" value="1"/>
</dbReference>
<organism evidence="22 23">
    <name type="scientific">Periconia macrospinosa</name>
    <dbReference type="NCBI Taxonomy" id="97972"/>
    <lineage>
        <taxon>Eukaryota</taxon>
        <taxon>Fungi</taxon>
        <taxon>Dikarya</taxon>
        <taxon>Ascomycota</taxon>
        <taxon>Pezizomycotina</taxon>
        <taxon>Dothideomycetes</taxon>
        <taxon>Pleosporomycetidae</taxon>
        <taxon>Pleosporales</taxon>
        <taxon>Massarineae</taxon>
        <taxon>Periconiaceae</taxon>
        <taxon>Periconia</taxon>
    </lineage>
</organism>
<dbReference type="GO" id="GO:0034045">
    <property type="term" value="C:phagophore assembly site membrane"/>
    <property type="evidence" value="ECO:0007669"/>
    <property type="project" value="UniProtKB-SubCell"/>
</dbReference>
<keyword evidence="10" id="KW-0653">Protein transport</keyword>
<dbReference type="STRING" id="97972.A0A2V1DPH4"/>
<evidence type="ECO:0000256" key="14">
    <source>
        <dbReference type="ARBA" id="ARBA00023128"/>
    </source>
</evidence>
<dbReference type="InterPro" id="IPR044865">
    <property type="entry name" value="MRH_dom"/>
</dbReference>
<evidence type="ECO:0000256" key="13">
    <source>
        <dbReference type="ARBA" id="ARBA00023034"/>
    </source>
</evidence>
<evidence type="ECO:0000256" key="12">
    <source>
        <dbReference type="ARBA" id="ARBA00023006"/>
    </source>
</evidence>
<keyword evidence="9 20" id="KW-0732">Signal</keyword>
<dbReference type="Gene3D" id="2.70.130.10">
    <property type="entry name" value="Mannose-6-phosphate receptor binding domain"/>
    <property type="match status" value="1"/>
</dbReference>
<sequence>MSPSRSSNSLSLASLLTLSSLIPASWGMDCADILTNGVHFNLKELGGPHVVHWSETYPELGQTYNYNFTLDICNKLKWHKDGNKNTECTHGTWVCGMREEVDLSGINNNTVVTPIDIAGSYKSTGNGRTLDEKFTRLKDSKSNADSAKEGVRIELNGGRFPHEEKNGLDQRAIIEFVCDPERTGLEGEEKDDGEKEDSSEDSKRLTRRDGECEDSDKSLRFCGYKKETPKDKGVRTLRLEWRTKHACEKNAPPDSGSHWGFFTWFIIIFFLATAAYLIFGSWLNYNRYGARGWDLLPHGDTLRDIPYILKDFGRKVLNSTQGGGSRGGYSAV</sequence>
<evidence type="ECO:0000259" key="21">
    <source>
        <dbReference type="PROSITE" id="PS51914"/>
    </source>
</evidence>
<comment type="subcellular location">
    <subcellularLocation>
        <location evidence="2">Cytoplasmic vesicle membrane</location>
        <topology evidence="2">Single-pass type I membrane protein</topology>
    </subcellularLocation>
    <subcellularLocation>
        <location evidence="4">Golgi apparatus membrane</location>
        <topology evidence="4">Single-pass type I membrane protein</topology>
    </subcellularLocation>
    <subcellularLocation>
        <location evidence="1">Mitochondrion membrane</location>
        <topology evidence="1">Single-pass membrane protein</topology>
    </subcellularLocation>
    <subcellularLocation>
        <location evidence="3">Preautophagosomal structure membrane</location>
        <topology evidence="3">Single-pass type I membrane protein</topology>
    </subcellularLocation>
</comment>
<dbReference type="GO" id="GO:0015031">
    <property type="term" value="P:protein transport"/>
    <property type="evidence" value="ECO:0007669"/>
    <property type="project" value="UniProtKB-KW"/>
</dbReference>
<evidence type="ECO:0000256" key="18">
    <source>
        <dbReference type="SAM" id="MobiDB-lite"/>
    </source>
</evidence>
<feature type="region of interest" description="Disordered" evidence="18">
    <location>
        <begin position="184"/>
        <end position="209"/>
    </location>
</feature>
<keyword evidence="8 19" id="KW-0812">Transmembrane</keyword>
<dbReference type="GO" id="GO:0031966">
    <property type="term" value="C:mitochondrial membrane"/>
    <property type="evidence" value="ECO:0007669"/>
    <property type="project" value="UniProtKB-SubCell"/>
</dbReference>
<evidence type="ECO:0000256" key="8">
    <source>
        <dbReference type="ARBA" id="ARBA00022692"/>
    </source>
</evidence>
<dbReference type="PROSITE" id="PS51914">
    <property type="entry name" value="MRH"/>
    <property type="match status" value="1"/>
</dbReference>
<evidence type="ECO:0000256" key="2">
    <source>
        <dbReference type="ARBA" id="ARBA00004358"/>
    </source>
</evidence>
<feature type="signal peptide" evidence="20">
    <location>
        <begin position="1"/>
        <end position="27"/>
    </location>
</feature>
<keyword evidence="23" id="KW-1185">Reference proteome</keyword>
<proteinExistence type="inferred from homology"/>
<dbReference type="PANTHER" id="PTHR15071">
    <property type="entry name" value="MANNOSE-6-PHOSPHATE RECEPTOR FAMILY MEMBER"/>
    <property type="match status" value="1"/>
</dbReference>
<evidence type="ECO:0000313" key="22">
    <source>
        <dbReference type="EMBL" id="PVI00148.1"/>
    </source>
</evidence>
<evidence type="ECO:0000256" key="20">
    <source>
        <dbReference type="SAM" id="SignalP"/>
    </source>
</evidence>
<dbReference type="Proteomes" id="UP000244855">
    <property type="component" value="Unassembled WGS sequence"/>
</dbReference>
<dbReference type="InterPro" id="IPR018939">
    <property type="entry name" value="Autophagy-rel_prot_27"/>
</dbReference>
<dbReference type="GO" id="GO:0030659">
    <property type="term" value="C:cytoplasmic vesicle membrane"/>
    <property type="evidence" value="ECO:0007669"/>
    <property type="project" value="UniProtKB-SubCell"/>
</dbReference>
<evidence type="ECO:0000256" key="3">
    <source>
        <dbReference type="ARBA" id="ARBA00004472"/>
    </source>
</evidence>
<keyword evidence="15 19" id="KW-0472">Membrane</keyword>
<keyword evidence="11 19" id="KW-1133">Transmembrane helix</keyword>
<dbReference type="AlphaFoldDB" id="A0A2V1DPH4"/>
<keyword evidence="12" id="KW-0072">Autophagy</keyword>
<evidence type="ECO:0000256" key="7">
    <source>
        <dbReference type="ARBA" id="ARBA00022448"/>
    </source>
</evidence>
<evidence type="ECO:0000256" key="10">
    <source>
        <dbReference type="ARBA" id="ARBA00022927"/>
    </source>
</evidence>